<sequence>MDLQRRIENSNEDINYDRITEVVDLETIQDLSKTNLFLNERSENENIVLLHTITSPKIIEEKDDITRTAKKNSYKNTNLTNKKCTVTDQNDDNNNNVKKRKLNRNFTSISYNENVENTSKYLKEGKHEIKTCRIINEKVCDSLQNVQLCESTVSEMNRSSMENQFLVDEENLNKEEAEDSDCLSLFADSTLMQEYSTYLDDNSEQFQMTDNVIENYYKNTTSDFNKFYNNNDDNKNENNVSKEVVRSRLEQVTSDQKYNTVFQKSLQNPQISTSRNINTLKSIFHGFCYYTIMYNKCLRNDCRFRHDFIPTMINWYSHKEEYFFKILDELVFNNFTEFVRNFYLQALAVYSQYDIQCILKILKKLYELKVVNGDTVFHTINCLKQRYSIKIITHEISIIVNNSDFEFVNCVLKQLCSKEHIMYGEYWSTLKNLLLRIENLDSKIVETILQECIITRTHVEEINFNIMRKLSHQIRCKVNNNVLLSFKNLIKSNEKTQKVDKNKQVKDNGISSPDSCCAINELETDERMNILNTTETFERINENSSFKLHLIDNLAKPQSARIKFWEFYIDVHKLNEGLKRNDYDCVMNILNSVKEEQQTFFTRATYQILCNEIRYSHYHFKKLILHSVRTGMTATCYQILFDAVKYALVTLAEKNLWVLANILLEDVNITQMYFHKIDAATIMLIAEIYLANHLAVKAFFLLKQTNIIYTDPHKWKVHYTAKDISIRVQIMTILLNALCETFLEYAFYLFQFLVVDQYSNFYPIDITNFVNKAVPMLLSEKNYFLIIHIAKLIINYNFIPNTITYRALVATLIHIDMALTKRLYQTGIGLGIYSRIQLCPTIHLIINTDWTKEEMYLAVLDSIEQLSLHIGYGIGHIKQKDFSIYLNFENVPLNKKYTYNKRMYQHKIAKSKILMKNVLKKQFNPAILMTKKKSDKICKLNTLSVLNYLKHKAKQ</sequence>
<dbReference type="AlphaFoldDB" id="A0AAW0ZG16"/>
<name>A0AAW0ZG16_9HYME</name>
<evidence type="ECO:0000313" key="1">
    <source>
        <dbReference type="EMBL" id="KAK9295736.1"/>
    </source>
</evidence>
<evidence type="ECO:0000313" key="2">
    <source>
        <dbReference type="Proteomes" id="UP001432146"/>
    </source>
</evidence>
<reference evidence="1 2" key="1">
    <citation type="submission" date="2024-05" db="EMBL/GenBank/DDBJ databases">
        <title>The nuclear and mitochondrial genome assemblies of Tetragonisca angustula (Apidae: Meliponini), a tiny yet remarkable pollinator in the Neotropics.</title>
        <authorList>
            <person name="Ferrari R."/>
            <person name="Ricardo P.C."/>
            <person name="Dias F.C."/>
            <person name="Araujo N.S."/>
            <person name="Soares D.O."/>
            <person name="Zhou Q.-S."/>
            <person name="Zhu C.-D."/>
            <person name="Coutinho L."/>
            <person name="Airas M.C."/>
            <person name="Batista T.M."/>
        </authorList>
    </citation>
    <scope>NUCLEOTIDE SEQUENCE [LARGE SCALE GENOMIC DNA]</scope>
    <source>
        <strain evidence="1">ASF017062</strain>
        <tissue evidence="1">Abdomen</tissue>
    </source>
</reference>
<protein>
    <recommendedName>
        <fullName evidence="3">C3H1-type domain-containing protein</fullName>
    </recommendedName>
</protein>
<evidence type="ECO:0008006" key="3">
    <source>
        <dbReference type="Google" id="ProtNLM"/>
    </source>
</evidence>
<gene>
    <name evidence="1" type="ORF">QLX08_010035</name>
</gene>
<proteinExistence type="predicted"/>
<dbReference type="EMBL" id="JAWNGG020000243">
    <property type="protein sequence ID" value="KAK9295736.1"/>
    <property type="molecule type" value="Genomic_DNA"/>
</dbReference>
<comment type="caution">
    <text evidence="1">The sequence shown here is derived from an EMBL/GenBank/DDBJ whole genome shotgun (WGS) entry which is preliminary data.</text>
</comment>
<keyword evidence="2" id="KW-1185">Reference proteome</keyword>
<dbReference type="Proteomes" id="UP001432146">
    <property type="component" value="Unassembled WGS sequence"/>
</dbReference>
<organism evidence="1 2">
    <name type="scientific">Tetragonisca angustula</name>
    <dbReference type="NCBI Taxonomy" id="166442"/>
    <lineage>
        <taxon>Eukaryota</taxon>
        <taxon>Metazoa</taxon>
        <taxon>Ecdysozoa</taxon>
        <taxon>Arthropoda</taxon>
        <taxon>Hexapoda</taxon>
        <taxon>Insecta</taxon>
        <taxon>Pterygota</taxon>
        <taxon>Neoptera</taxon>
        <taxon>Endopterygota</taxon>
        <taxon>Hymenoptera</taxon>
        <taxon>Apocrita</taxon>
        <taxon>Aculeata</taxon>
        <taxon>Apoidea</taxon>
        <taxon>Anthophila</taxon>
        <taxon>Apidae</taxon>
        <taxon>Tetragonisca</taxon>
    </lineage>
</organism>
<accession>A0AAW0ZG16</accession>